<dbReference type="PANTHER" id="PTHR43278:SF2">
    <property type="entry name" value="IRON-SULFUR FLAVOPROTEIN"/>
    <property type="match status" value="1"/>
</dbReference>
<dbReference type="PANTHER" id="PTHR43278">
    <property type="entry name" value="NAD(P)H-DEPENDENT FMN-CONTAINING OXIDOREDUCTASE YWQN-RELATED"/>
    <property type="match status" value="1"/>
</dbReference>
<organism evidence="4 5">
    <name type="scientific">Clostridium mobile</name>
    <dbReference type="NCBI Taxonomy" id="2841512"/>
    <lineage>
        <taxon>Bacteria</taxon>
        <taxon>Bacillati</taxon>
        <taxon>Bacillota</taxon>
        <taxon>Clostridia</taxon>
        <taxon>Eubacteriales</taxon>
        <taxon>Clostridiaceae</taxon>
        <taxon>Clostridium</taxon>
    </lineage>
</organism>
<dbReference type="Proteomes" id="UP000726170">
    <property type="component" value="Unassembled WGS sequence"/>
</dbReference>
<comment type="caution">
    <text evidence="4">The sequence shown here is derived from an EMBL/GenBank/DDBJ whole genome shotgun (WGS) entry which is preliminary data.</text>
</comment>
<reference evidence="4 5" key="1">
    <citation type="submission" date="2021-06" db="EMBL/GenBank/DDBJ databases">
        <authorList>
            <person name="Sun Q."/>
            <person name="Li D."/>
        </authorList>
    </citation>
    <scope>NUCLEOTIDE SEQUENCE [LARGE SCALE GENOMIC DNA]</scope>
    <source>
        <strain evidence="4 5">MSJ-11</strain>
    </source>
</reference>
<dbReference type="RefSeq" id="WP_216438172.1">
    <property type="nucleotide sequence ID" value="NZ_JAHLQF010000001.1"/>
</dbReference>
<feature type="domain" description="NADPH-dependent FMN reductase-like" evidence="3">
    <location>
        <begin position="1"/>
        <end position="103"/>
    </location>
</feature>
<dbReference type="InterPro" id="IPR005025">
    <property type="entry name" value="FMN_Rdtase-like_dom"/>
</dbReference>
<dbReference type="InterPro" id="IPR051796">
    <property type="entry name" value="ISF_SsuE-like"/>
</dbReference>
<evidence type="ECO:0000313" key="4">
    <source>
        <dbReference type="EMBL" id="MBU5483806.1"/>
    </source>
</evidence>
<proteinExistence type="predicted"/>
<evidence type="ECO:0000256" key="1">
    <source>
        <dbReference type="ARBA" id="ARBA00022630"/>
    </source>
</evidence>
<accession>A0ABS6EGH2</accession>
<name>A0ABS6EGH2_9CLOT</name>
<evidence type="ECO:0000259" key="3">
    <source>
        <dbReference type="Pfam" id="PF03358"/>
    </source>
</evidence>
<evidence type="ECO:0000256" key="2">
    <source>
        <dbReference type="ARBA" id="ARBA00022643"/>
    </source>
</evidence>
<keyword evidence="5" id="KW-1185">Reference proteome</keyword>
<dbReference type="Pfam" id="PF03358">
    <property type="entry name" value="FMN_red"/>
    <property type="match status" value="1"/>
</dbReference>
<dbReference type="EMBL" id="JAHLQF010000001">
    <property type="protein sequence ID" value="MBU5483806.1"/>
    <property type="molecule type" value="Genomic_DNA"/>
</dbReference>
<gene>
    <name evidence="4" type="ORF">KQI86_05640</name>
</gene>
<sequence>MKITIFNGSPKGKFSATNIMVEEFLADVKNNFKSFENIFLTEKNINTCKGCFSCWVKTPGKCIIKDDMEELLNKYISSDYVVFASPLYVDNVTGIMKKFFDRLIPLINPHIEEDFKGESIHRKRYEKYPKIIVISNCGFSEQSHFQVVSLMYKRISRNMHSKLIAEIYRGEGPLLVMDNETLHPYIDNYKRLLRKAGTELFEGNKISDKTMCELEKPIISHEVYKSIINQNWESRLLLKRREISD</sequence>
<keyword evidence="2" id="KW-0288">FMN</keyword>
<evidence type="ECO:0000313" key="5">
    <source>
        <dbReference type="Proteomes" id="UP000726170"/>
    </source>
</evidence>
<protein>
    <submittedName>
        <fullName evidence="4">Flavodoxin family protein</fullName>
    </submittedName>
</protein>
<keyword evidence="1" id="KW-0285">Flavoprotein</keyword>